<feature type="transmembrane region" description="Helical" evidence="6">
    <location>
        <begin position="16"/>
        <end position="37"/>
    </location>
</feature>
<name>A0AAU7EDT0_9FLAO</name>
<dbReference type="Pfam" id="PF14322">
    <property type="entry name" value="SusD-like_3"/>
    <property type="match status" value="1"/>
</dbReference>
<dbReference type="CDD" id="cd08977">
    <property type="entry name" value="SusD"/>
    <property type="match status" value="1"/>
</dbReference>
<dbReference type="SUPFAM" id="SSF48452">
    <property type="entry name" value="TPR-like"/>
    <property type="match status" value="1"/>
</dbReference>
<dbReference type="InterPro" id="IPR012944">
    <property type="entry name" value="SusD_RagB_dom"/>
</dbReference>
<dbReference type="InterPro" id="IPR033985">
    <property type="entry name" value="SusD-like_N"/>
</dbReference>
<dbReference type="AlphaFoldDB" id="A0AAU7EDT0"/>
<evidence type="ECO:0000256" key="1">
    <source>
        <dbReference type="ARBA" id="ARBA00004442"/>
    </source>
</evidence>
<dbReference type="InterPro" id="IPR011990">
    <property type="entry name" value="TPR-like_helical_dom_sf"/>
</dbReference>
<evidence type="ECO:0000256" key="5">
    <source>
        <dbReference type="ARBA" id="ARBA00023237"/>
    </source>
</evidence>
<comment type="similarity">
    <text evidence="2">Belongs to the SusD family.</text>
</comment>
<dbReference type="KEGG" id="mlil:QLS71_014030"/>
<evidence type="ECO:0000256" key="3">
    <source>
        <dbReference type="ARBA" id="ARBA00022729"/>
    </source>
</evidence>
<evidence type="ECO:0000313" key="9">
    <source>
        <dbReference type="EMBL" id="XBL13433.1"/>
    </source>
</evidence>
<evidence type="ECO:0000256" key="4">
    <source>
        <dbReference type="ARBA" id="ARBA00023136"/>
    </source>
</evidence>
<evidence type="ECO:0000256" key="6">
    <source>
        <dbReference type="SAM" id="Phobius"/>
    </source>
</evidence>
<evidence type="ECO:0000313" key="10">
    <source>
        <dbReference type="Proteomes" id="UP001224325"/>
    </source>
</evidence>
<keyword evidence="5" id="KW-0998">Cell outer membrane</keyword>
<organism evidence="9 10">
    <name type="scientific">Mariniflexile litorale</name>
    <dbReference type="NCBI Taxonomy" id="3045158"/>
    <lineage>
        <taxon>Bacteria</taxon>
        <taxon>Pseudomonadati</taxon>
        <taxon>Bacteroidota</taxon>
        <taxon>Flavobacteriia</taxon>
        <taxon>Flavobacteriales</taxon>
        <taxon>Flavobacteriaceae</taxon>
        <taxon>Mariniflexile</taxon>
    </lineage>
</organism>
<keyword evidence="3" id="KW-0732">Signal</keyword>
<dbReference type="EMBL" id="CP155618">
    <property type="protein sequence ID" value="XBL13433.1"/>
    <property type="molecule type" value="Genomic_DNA"/>
</dbReference>
<dbReference type="Pfam" id="PF07980">
    <property type="entry name" value="SusD_RagB"/>
    <property type="match status" value="1"/>
</dbReference>
<evidence type="ECO:0000259" key="7">
    <source>
        <dbReference type="Pfam" id="PF07980"/>
    </source>
</evidence>
<proteinExistence type="inferred from homology"/>
<keyword evidence="4 6" id="KW-0472">Membrane</keyword>
<feature type="domain" description="RagB/SusD" evidence="7">
    <location>
        <begin position="337"/>
        <end position="438"/>
    </location>
</feature>
<sequence>MMKLKKDNYHTTKPRGVLFTNALGFISYPFLCFLMLVSTHCTDFVEIDPPKNTLISETVFEDVSTVESALASMYFKIREQGMISGKLGLSALMGIYTDELDYYGSNTNYLQLYNHKLSASNSLLSDWWSHAYNLIYASNAIIKGLENSKTISVEDQAPLKGQALFVRAYMHSLLVNLYGEIPYITTTDYLQNNKVSRLPVTQVYTHSIADLTQAVSLLNVTDVTGIRVVPYQAVAKALLARLYLYTENWKMAEATAGELISAYKLEPNVKNVFLKNSKETLWQLKPNGVTDRNTYEANQFVIRFIPGQSYALSKALLDTFEPNDLRLLNWTGSTTSSNGLTTLHYAHKYKAIFSETASLEYSIIFRLAEQYLIRAEARAHLGAVSGAQEDLNSIRNRAGLGNTTATLTNDLLAAILQERHTELFTEQGHRWFDIKRMGVASLVLSPLKPNWQPTDVLLPIPETEIETNPNLKPQNLGYE</sequence>
<dbReference type="RefSeq" id="WP_308993904.1">
    <property type="nucleotide sequence ID" value="NZ_CP155618.1"/>
</dbReference>
<dbReference type="GO" id="GO:0009279">
    <property type="term" value="C:cell outer membrane"/>
    <property type="evidence" value="ECO:0007669"/>
    <property type="project" value="UniProtKB-SubCell"/>
</dbReference>
<keyword evidence="6" id="KW-1133">Transmembrane helix</keyword>
<dbReference type="Gene3D" id="1.25.40.390">
    <property type="match status" value="1"/>
</dbReference>
<comment type="subcellular location">
    <subcellularLocation>
        <location evidence="1">Cell outer membrane</location>
    </subcellularLocation>
</comment>
<feature type="domain" description="SusD-like N-terminal" evidence="8">
    <location>
        <begin position="65"/>
        <end position="244"/>
    </location>
</feature>
<protein>
    <submittedName>
        <fullName evidence="9">RagB/SusD family nutrient uptake outer membrane protein</fullName>
    </submittedName>
</protein>
<evidence type="ECO:0000259" key="8">
    <source>
        <dbReference type="Pfam" id="PF14322"/>
    </source>
</evidence>
<keyword evidence="10" id="KW-1185">Reference proteome</keyword>
<gene>
    <name evidence="9" type="ORF">QLS71_014030</name>
</gene>
<evidence type="ECO:0000256" key="2">
    <source>
        <dbReference type="ARBA" id="ARBA00006275"/>
    </source>
</evidence>
<accession>A0AAU7EDT0</accession>
<reference evidence="9" key="1">
    <citation type="submission" date="2024-04" db="EMBL/GenBank/DDBJ databases">
        <title>Mariniflexile litorale, isolated from the shallow sediments of the Sea of Japan.</title>
        <authorList>
            <person name="Romanenko L."/>
            <person name="Isaeva M."/>
        </authorList>
    </citation>
    <scope>NUCLEOTIDE SEQUENCE [LARGE SCALE GENOMIC DNA]</scope>
    <source>
        <strain evidence="9">KMM 9835</strain>
    </source>
</reference>
<dbReference type="Proteomes" id="UP001224325">
    <property type="component" value="Chromosome"/>
</dbReference>
<keyword evidence="6" id="KW-0812">Transmembrane</keyword>